<keyword evidence="2" id="KW-1185">Reference proteome</keyword>
<evidence type="ECO:0000313" key="2">
    <source>
        <dbReference type="Proteomes" id="UP001396898"/>
    </source>
</evidence>
<proteinExistence type="predicted"/>
<protein>
    <submittedName>
        <fullName evidence="1">Uncharacterized protein</fullName>
    </submittedName>
</protein>
<comment type="caution">
    <text evidence="1">The sequence shown here is derived from an EMBL/GenBank/DDBJ whole genome shotgun (WGS) entry which is preliminary data.</text>
</comment>
<accession>A0ABR1RRR7</accession>
<dbReference type="Proteomes" id="UP001396898">
    <property type="component" value="Unassembled WGS sequence"/>
</dbReference>
<evidence type="ECO:0000313" key="1">
    <source>
        <dbReference type="EMBL" id="KAK8017239.1"/>
    </source>
</evidence>
<sequence>MLYATPAPTPVIKDPAPAAYEETRLNNGHDVRAIVPGGGSILNRNGVCASRSRLRRCRMMLACLDSTTDSQASLLAGSSYVEIRRFVEGWRPLAVVPPTRPGCMTAVVGKISSGGLHGAAELALQRSIERFDLGREGCNFCRVSKERKKETPAGGQSQAQSYAVY</sequence>
<dbReference type="EMBL" id="JAQQWI010000011">
    <property type="protein sequence ID" value="KAK8017239.1"/>
    <property type="molecule type" value="Genomic_DNA"/>
</dbReference>
<name>A0ABR1RRR7_9PEZI</name>
<gene>
    <name evidence="1" type="ORF">PG991_008315</name>
</gene>
<reference evidence="1 2" key="1">
    <citation type="submission" date="2023-01" db="EMBL/GenBank/DDBJ databases">
        <title>Analysis of 21 Apiospora genomes using comparative genomics revels a genus with tremendous synthesis potential of carbohydrate active enzymes and secondary metabolites.</title>
        <authorList>
            <person name="Sorensen T."/>
        </authorList>
    </citation>
    <scope>NUCLEOTIDE SEQUENCE [LARGE SCALE GENOMIC DNA]</scope>
    <source>
        <strain evidence="1 2">CBS 20057</strain>
    </source>
</reference>
<organism evidence="1 2">
    <name type="scientific">Apiospora marii</name>
    <dbReference type="NCBI Taxonomy" id="335849"/>
    <lineage>
        <taxon>Eukaryota</taxon>
        <taxon>Fungi</taxon>
        <taxon>Dikarya</taxon>
        <taxon>Ascomycota</taxon>
        <taxon>Pezizomycotina</taxon>
        <taxon>Sordariomycetes</taxon>
        <taxon>Xylariomycetidae</taxon>
        <taxon>Amphisphaeriales</taxon>
        <taxon>Apiosporaceae</taxon>
        <taxon>Apiospora</taxon>
    </lineage>
</organism>